<name>A0ABW0R2T8_9BACL</name>
<evidence type="ECO:0000313" key="3">
    <source>
        <dbReference type="Proteomes" id="UP001596108"/>
    </source>
</evidence>
<organism evidence="2 3">
    <name type="scientific">Cohnella yongneupensis</name>
    <dbReference type="NCBI Taxonomy" id="425006"/>
    <lineage>
        <taxon>Bacteria</taxon>
        <taxon>Bacillati</taxon>
        <taxon>Bacillota</taxon>
        <taxon>Bacilli</taxon>
        <taxon>Bacillales</taxon>
        <taxon>Paenibacillaceae</taxon>
        <taxon>Cohnella</taxon>
    </lineage>
</organism>
<keyword evidence="1" id="KW-1133">Transmembrane helix</keyword>
<accession>A0ABW0R2T8</accession>
<reference evidence="3" key="1">
    <citation type="journal article" date="2019" name="Int. J. Syst. Evol. Microbiol.">
        <title>The Global Catalogue of Microorganisms (GCM) 10K type strain sequencing project: providing services to taxonomists for standard genome sequencing and annotation.</title>
        <authorList>
            <consortium name="The Broad Institute Genomics Platform"/>
            <consortium name="The Broad Institute Genome Sequencing Center for Infectious Disease"/>
            <person name="Wu L."/>
            <person name="Ma J."/>
        </authorList>
    </citation>
    <scope>NUCLEOTIDE SEQUENCE [LARGE SCALE GENOMIC DNA]</scope>
    <source>
        <strain evidence="3">CGMCC 1.18578</strain>
    </source>
</reference>
<gene>
    <name evidence="2" type="ORF">ACFPQ4_15145</name>
</gene>
<evidence type="ECO:0000256" key="1">
    <source>
        <dbReference type="SAM" id="Phobius"/>
    </source>
</evidence>
<keyword evidence="3" id="KW-1185">Reference proteome</keyword>
<sequence length="89" mass="10375">MQRLKFMGKLFLREPLWFKILAPAALLISIVFSSSLFSEYAYSQSVGKLATAVFFCIFGIKMRYNRRVSYVFYAFAALSLYLAWDRYDG</sequence>
<keyword evidence="1" id="KW-0812">Transmembrane</keyword>
<feature type="transmembrane region" description="Helical" evidence="1">
    <location>
        <begin position="67"/>
        <end position="84"/>
    </location>
</feature>
<dbReference type="RefSeq" id="WP_378112707.1">
    <property type="nucleotide sequence ID" value="NZ_JBHSNC010000047.1"/>
</dbReference>
<evidence type="ECO:0000313" key="2">
    <source>
        <dbReference type="EMBL" id="MFC5530764.1"/>
    </source>
</evidence>
<feature type="transmembrane region" description="Helical" evidence="1">
    <location>
        <begin position="16"/>
        <end position="34"/>
    </location>
</feature>
<dbReference type="EMBL" id="JBHSNC010000047">
    <property type="protein sequence ID" value="MFC5530764.1"/>
    <property type="molecule type" value="Genomic_DNA"/>
</dbReference>
<dbReference type="Proteomes" id="UP001596108">
    <property type="component" value="Unassembled WGS sequence"/>
</dbReference>
<comment type="caution">
    <text evidence="2">The sequence shown here is derived from an EMBL/GenBank/DDBJ whole genome shotgun (WGS) entry which is preliminary data.</text>
</comment>
<feature type="transmembrane region" description="Helical" evidence="1">
    <location>
        <begin position="40"/>
        <end position="60"/>
    </location>
</feature>
<proteinExistence type="predicted"/>
<keyword evidence="1" id="KW-0472">Membrane</keyword>
<protein>
    <submittedName>
        <fullName evidence="2">Uncharacterized protein</fullName>
    </submittedName>
</protein>